<proteinExistence type="predicted"/>
<dbReference type="HOGENOM" id="CLU_007524_0_3_0"/>
<dbReference type="CDD" id="cd18809">
    <property type="entry name" value="SF1_C_RecD"/>
    <property type="match status" value="1"/>
</dbReference>
<dbReference type="PANTHER" id="PTHR43788:SF6">
    <property type="entry name" value="DNA HELICASE B"/>
    <property type="match status" value="1"/>
</dbReference>
<accession>E4UAI4</accession>
<organism evidence="5 6">
    <name type="scientific">Oceanithermus profundus (strain DSM 14977 / NBRC 100410 / VKM B-2274 / 506)</name>
    <dbReference type="NCBI Taxonomy" id="670487"/>
    <lineage>
        <taxon>Bacteria</taxon>
        <taxon>Thermotogati</taxon>
        <taxon>Deinococcota</taxon>
        <taxon>Deinococci</taxon>
        <taxon>Thermales</taxon>
        <taxon>Thermaceae</taxon>
        <taxon>Oceanithermus</taxon>
    </lineage>
</organism>
<gene>
    <name evidence="5" type="ordered locus">Ocepr_2315</name>
</gene>
<dbReference type="GO" id="GO:0005524">
    <property type="term" value="F:ATP binding"/>
    <property type="evidence" value="ECO:0007669"/>
    <property type="project" value="UniProtKB-KW"/>
</dbReference>
<dbReference type="Pfam" id="PF23139">
    <property type="entry name" value="OB_YrrC"/>
    <property type="match status" value="1"/>
</dbReference>
<dbReference type="KEGG" id="opr:Ocepr_2315"/>
<dbReference type="Proteomes" id="UP000008722">
    <property type="component" value="Plasmid pOCEPR01"/>
</dbReference>
<dbReference type="SUPFAM" id="SSF52540">
    <property type="entry name" value="P-loop containing nucleoside triphosphate hydrolases"/>
    <property type="match status" value="2"/>
</dbReference>
<evidence type="ECO:0000256" key="1">
    <source>
        <dbReference type="ARBA" id="ARBA00022741"/>
    </source>
</evidence>
<dbReference type="InterPro" id="IPR050534">
    <property type="entry name" value="Coronavir_polyprotein_1ab"/>
</dbReference>
<dbReference type="GO" id="GO:0009338">
    <property type="term" value="C:exodeoxyribonuclease V complex"/>
    <property type="evidence" value="ECO:0007669"/>
    <property type="project" value="TreeGrafter"/>
</dbReference>
<feature type="domain" description="UvrD-like helicase C-terminal" evidence="3">
    <location>
        <begin position="531"/>
        <end position="575"/>
    </location>
</feature>
<name>E4UAI4_OCEP5</name>
<keyword evidence="2" id="KW-0067">ATP-binding</keyword>
<dbReference type="Gene3D" id="2.30.30.940">
    <property type="match status" value="1"/>
</dbReference>
<evidence type="ECO:0000259" key="4">
    <source>
        <dbReference type="Pfam" id="PF23139"/>
    </source>
</evidence>
<dbReference type="RefSeq" id="WP_013449743.1">
    <property type="nucleotide sequence ID" value="NC_014753.1"/>
</dbReference>
<dbReference type="InterPro" id="IPR027417">
    <property type="entry name" value="P-loop_NTPase"/>
</dbReference>
<protein>
    <submittedName>
        <fullName evidence="5">AAA ATPase</fullName>
    </submittedName>
</protein>
<evidence type="ECO:0000256" key="2">
    <source>
        <dbReference type="ARBA" id="ARBA00022840"/>
    </source>
</evidence>
<dbReference type="Pfam" id="PF13604">
    <property type="entry name" value="AAA_30"/>
    <property type="match status" value="1"/>
</dbReference>
<dbReference type="InterPro" id="IPR027785">
    <property type="entry name" value="UvrD-like_helicase_C"/>
</dbReference>
<sequence length="606" mass="67313">MVSEGRWKIERVVYLKDGFAVVAVRNEAGERHTAVGEMPTPVEGTWVRMETEHTVHPRYGPRLRVVRFLGLAPPPSKELAKIEGYLKLGFSEEAASWLAARFGSRPERAFDKPQELLVPGVPREVLRRVFPRLERLLGGLIDLLGEGHTAAPLFLLAERSGLGKEEIQELAREARKQRLIVEEQGRYGLVQPYRTERSIADGLLFRLKPGRGLRLTPPAGHGLSDEQARIFKLVRENRVVVLTGGPGSGKTTTIATLLAAPELHRMRFGIAAPTGKAARRIAEVARLPAETIHRLLGLGEARRPLYHARNPLPYDLLVIDETSMLDAEIAAFLVDALAPSTSVIFVGDPDQLPPVGPGQFLRDLMTRVATLRLTQIFRQAQDSPIVNGAYALREGRMPLADGERLRLLPFEEEAAQTTLRTLLDELQRLEQIVGERPQVLVPGNRGPLGVRRLSPFLQQQLNPGGKPLGPIGWGMEAREGDPAVWIHNDYELGIMNGEVGVLRGGGSLGLTFETPTDRFAIPGNKRSRLVLAYAMTVHRSQGSEWPAVITILPKAHMALLSRELVYTALTRSKQYHTLLFHPEALYRARAVQASRRYTWLDVLLRG</sequence>
<dbReference type="EMBL" id="CP002362">
    <property type="protein sequence ID" value="ADR37763.1"/>
    <property type="molecule type" value="Genomic_DNA"/>
</dbReference>
<dbReference type="eggNOG" id="COG0507">
    <property type="taxonomic scope" value="Bacteria"/>
</dbReference>
<dbReference type="GO" id="GO:0017116">
    <property type="term" value="F:single-stranded DNA helicase activity"/>
    <property type="evidence" value="ECO:0007669"/>
    <property type="project" value="TreeGrafter"/>
</dbReference>
<dbReference type="InterPro" id="IPR055446">
    <property type="entry name" value="RecD2_N_OB"/>
</dbReference>
<dbReference type="GO" id="GO:0006310">
    <property type="term" value="P:DNA recombination"/>
    <property type="evidence" value="ECO:0007669"/>
    <property type="project" value="TreeGrafter"/>
</dbReference>
<dbReference type="Pfam" id="PF13538">
    <property type="entry name" value="UvrD_C_2"/>
    <property type="match status" value="1"/>
</dbReference>
<dbReference type="OrthoDB" id="9803432at2"/>
<dbReference type="AlphaFoldDB" id="E4UAI4"/>
<keyword evidence="1" id="KW-0547">Nucleotide-binding</keyword>
<dbReference type="CDD" id="cd17933">
    <property type="entry name" value="DEXSc_RecD-like"/>
    <property type="match status" value="1"/>
</dbReference>
<evidence type="ECO:0000259" key="3">
    <source>
        <dbReference type="Pfam" id="PF13538"/>
    </source>
</evidence>
<geneLocation type="plasmid" evidence="5 6">
    <name>pOCEPR01</name>
</geneLocation>
<keyword evidence="5" id="KW-0614">Plasmid</keyword>
<feature type="domain" description="ATP-dependent RecD2 DNA helicase OB-fold" evidence="4">
    <location>
        <begin position="9"/>
        <end position="68"/>
    </location>
</feature>
<dbReference type="PANTHER" id="PTHR43788">
    <property type="entry name" value="DNA2/NAM7 HELICASE FAMILY MEMBER"/>
    <property type="match status" value="1"/>
</dbReference>
<reference evidence="6" key="1">
    <citation type="submission" date="2010-11" db="EMBL/GenBank/DDBJ databases">
        <title>The complete sequence of plasmid of Oceanithermus profundus DSM 14977.</title>
        <authorList>
            <consortium name="US DOE Joint Genome Institute (JGI-PGF)"/>
            <person name="Lucas S."/>
            <person name="Copeland A."/>
            <person name="Lapidus A."/>
            <person name="Bruce D."/>
            <person name="Goodwin L."/>
            <person name="Pitluck S."/>
            <person name="Kyrpides N."/>
            <person name="Mavromatis K."/>
            <person name="Pagani I."/>
            <person name="Ivanova N."/>
            <person name="Zhang X."/>
            <person name="Brettin T."/>
            <person name="Detter J.C."/>
            <person name="Tapia R."/>
            <person name="Han C."/>
            <person name="Land M."/>
            <person name="Hauser L."/>
            <person name="Markowitz V."/>
            <person name="Cheng J.-F."/>
            <person name="Hugenholtz P."/>
            <person name="Woyke T."/>
            <person name="Wu D."/>
            <person name="Tindall B."/>
            <person name="Faehnrich R."/>
            <person name="Brambilla E."/>
            <person name="Klenk H.-P."/>
            <person name="Eisen J.A."/>
        </authorList>
    </citation>
    <scope>NUCLEOTIDE SEQUENCE [LARGE SCALE GENOMIC DNA]</scope>
    <source>
        <strain evidence="6">DSM 14977 / NBRC 100410 / VKM B-2274 / 506</strain>
        <plasmid evidence="6">Plasmid pOCEPR01</plasmid>
    </source>
</reference>
<evidence type="ECO:0000313" key="6">
    <source>
        <dbReference type="Proteomes" id="UP000008722"/>
    </source>
</evidence>
<keyword evidence="6" id="KW-1185">Reference proteome</keyword>
<evidence type="ECO:0000313" key="5">
    <source>
        <dbReference type="EMBL" id="ADR37763.1"/>
    </source>
</evidence>
<reference evidence="5 6" key="2">
    <citation type="journal article" date="2011" name="Stand. Genomic Sci.">
        <title>Complete genome sequence of Oceanithermus profundus type strain (506).</title>
        <authorList>
            <person name="Pati A."/>
            <person name="Zhang X."/>
            <person name="Lapidus A."/>
            <person name="Nolan M."/>
            <person name="Lucas S."/>
            <person name="Del Rio T.G."/>
            <person name="Tice H."/>
            <person name="Cheng J.F."/>
            <person name="Tapia R."/>
            <person name="Han C."/>
            <person name="Goodwin L."/>
            <person name="Pitluck S."/>
            <person name="Liolios K."/>
            <person name="Pagani I."/>
            <person name="Ivanova N."/>
            <person name="Mavromatis K."/>
            <person name="Chen A."/>
            <person name="Palaniappan K."/>
            <person name="Hauser L."/>
            <person name="Jeffries C.D."/>
            <person name="Brambilla E.M."/>
            <person name="Rohl A."/>
            <person name="Mwirichia R."/>
            <person name="Rohde M."/>
            <person name="Tindall B.J."/>
            <person name="Sikorski J."/>
            <person name="Wirth R."/>
            <person name="Goker M."/>
            <person name="Woyke T."/>
            <person name="Detter J.C."/>
            <person name="Bristow J."/>
            <person name="Eisen J.A."/>
            <person name="Markowitz V."/>
            <person name="Hugenholtz P."/>
            <person name="Kyrpides N.C."/>
            <person name="Klenk H.P."/>
            <person name="Land M."/>
        </authorList>
    </citation>
    <scope>NUCLEOTIDE SEQUENCE [LARGE SCALE GENOMIC DNA]</scope>
    <source>
        <strain evidence="6">DSM 14977 / NBRC 100410 / VKM B-2274 / 506</strain>
        <plasmid evidence="6">Plasmid pOCEPR01</plasmid>
    </source>
</reference>
<dbReference type="Gene3D" id="3.40.50.300">
    <property type="entry name" value="P-loop containing nucleotide triphosphate hydrolases"/>
    <property type="match status" value="2"/>
</dbReference>